<dbReference type="OrthoDB" id="551913at2759"/>
<dbReference type="InterPro" id="IPR004827">
    <property type="entry name" value="bZIP"/>
</dbReference>
<feature type="region of interest" description="Disordered" evidence="1">
    <location>
        <begin position="101"/>
        <end position="230"/>
    </location>
</feature>
<proteinExistence type="predicted"/>
<feature type="compositionally biased region" description="Gly residues" evidence="1">
    <location>
        <begin position="344"/>
        <end position="364"/>
    </location>
</feature>
<dbReference type="Proteomes" id="UP000236333">
    <property type="component" value="Unassembled WGS sequence"/>
</dbReference>
<feature type="compositionally biased region" description="Polar residues" evidence="1">
    <location>
        <begin position="137"/>
        <end position="166"/>
    </location>
</feature>
<reference evidence="3 4" key="1">
    <citation type="journal article" date="2017" name="Mol. Biol. Evol.">
        <title>The 4-celled Tetrabaena socialis nuclear genome reveals the essential components for genetic control of cell number at the origin of multicellularity in the volvocine lineage.</title>
        <authorList>
            <person name="Featherston J."/>
            <person name="Arakaki Y."/>
            <person name="Hanschen E.R."/>
            <person name="Ferris P.J."/>
            <person name="Michod R.E."/>
            <person name="Olson B.J.S.C."/>
            <person name="Nozaki H."/>
            <person name="Durand P.M."/>
        </authorList>
    </citation>
    <scope>NUCLEOTIDE SEQUENCE [LARGE SCALE GENOMIC DNA]</scope>
    <source>
        <strain evidence="3 4">NIES-571</strain>
    </source>
</reference>
<dbReference type="AlphaFoldDB" id="A0A2J8ADX1"/>
<feature type="domain" description="BZIP" evidence="2">
    <location>
        <begin position="550"/>
        <end position="563"/>
    </location>
</feature>
<dbReference type="InterPro" id="IPR046347">
    <property type="entry name" value="bZIP_sf"/>
</dbReference>
<dbReference type="Gene3D" id="1.20.5.170">
    <property type="match status" value="1"/>
</dbReference>
<protein>
    <recommendedName>
        <fullName evidence="2">BZIP domain-containing protein</fullName>
    </recommendedName>
</protein>
<dbReference type="PROSITE" id="PS00036">
    <property type="entry name" value="BZIP_BASIC"/>
    <property type="match status" value="1"/>
</dbReference>
<dbReference type="GO" id="GO:0003700">
    <property type="term" value="F:DNA-binding transcription factor activity"/>
    <property type="evidence" value="ECO:0007669"/>
    <property type="project" value="InterPro"/>
</dbReference>
<feature type="compositionally biased region" description="Gly residues" evidence="1">
    <location>
        <begin position="462"/>
        <end position="471"/>
    </location>
</feature>
<organism evidence="3 4">
    <name type="scientific">Tetrabaena socialis</name>
    <dbReference type="NCBI Taxonomy" id="47790"/>
    <lineage>
        <taxon>Eukaryota</taxon>
        <taxon>Viridiplantae</taxon>
        <taxon>Chlorophyta</taxon>
        <taxon>core chlorophytes</taxon>
        <taxon>Chlorophyceae</taxon>
        <taxon>CS clade</taxon>
        <taxon>Chlamydomonadales</taxon>
        <taxon>Tetrabaenaceae</taxon>
        <taxon>Tetrabaena</taxon>
    </lineage>
</organism>
<keyword evidence="4" id="KW-1185">Reference proteome</keyword>
<feature type="region of interest" description="Disordered" evidence="1">
    <location>
        <begin position="449"/>
        <end position="482"/>
    </location>
</feature>
<dbReference type="CDD" id="cd14688">
    <property type="entry name" value="bZIP_YAP"/>
    <property type="match status" value="1"/>
</dbReference>
<dbReference type="EMBL" id="PGGS01000048">
    <property type="protein sequence ID" value="PNH10728.1"/>
    <property type="molecule type" value="Genomic_DNA"/>
</dbReference>
<name>A0A2J8ADX1_9CHLO</name>
<feature type="compositionally biased region" description="Low complexity" evidence="1">
    <location>
        <begin position="200"/>
        <end position="209"/>
    </location>
</feature>
<evidence type="ECO:0000313" key="4">
    <source>
        <dbReference type="Proteomes" id="UP000236333"/>
    </source>
</evidence>
<feature type="compositionally biased region" description="Low complexity" evidence="1">
    <location>
        <begin position="365"/>
        <end position="377"/>
    </location>
</feature>
<evidence type="ECO:0000256" key="1">
    <source>
        <dbReference type="SAM" id="MobiDB-lite"/>
    </source>
</evidence>
<dbReference type="SUPFAM" id="SSF57959">
    <property type="entry name" value="Leucine zipper domain"/>
    <property type="match status" value="1"/>
</dbReference>
<gene>
    <name evidence="3" type="ORF">TSOC_002490</name>
</gene>
<sequence>MCEAALADELGVELALLFGHQLQQLQQLPPPPALMGGLGRTVSAPSERALLQAMCPVGQAFNQHTRVADFSGHQVFNSAMDEEGPTQRYGWRYQARFHGAQNEAGSGGTFSAPHHHHQQPPATSLGSGPGDDRGLTPGSTMAQPGELHTSQMLHDLYSNGSSNGAGLQQPEPGAAFAQGGPSLHGPSRLRHAGLQSPQQLGAATPLGHPLAGGGPHLQAGAHGMLSGSLSGPQLLQHPALAPFSPSLSGSGARAQLHMLAPGQGQGQQRHARSGAGVRAHSGGAAIPVAVAQLGARQQQQPQQPVTSPQEQLHVLAHAGRLSGADTLFGGSAVPAELLMDDGEPGQGAGRGLAAGGGGGPGGSGVSSSGAGQQSASSGSSMCAAINGALAAAAACDGRPTAIGGVNGGGGLLLLEDFKLQLPGAGFQGLDGGGAALQGLGLEAAADGGDGYTGASPTARGRAGAGLPGGGRTAAHGSRSNSGSAPFVAEGVAAAAAAGAGAGGEGMSEDGLSVLAMRFRSRPGRVPKAVAKLGPIAELAKSGWRGAEDSRARNRVAQQRFRNRQRETINTLQARVDEQDVLIAELQERIRVLTTGQQPQHPGAGRAGAGQQAGRGNWMGDQ</sequence>
<feature type="region of interest" description="Disordered" evidence="1">
    <location>
        <begin position="339"/>
        <end position="377"/>
    </location>
</feature>
<accession>A0A2J8ADX1</accession>
<feature type="compositionally biased region" description="Low complexity" evidence="1">
    <location>
        <begin position="449"/>
        <end position="461"/>
    </location>
</feature>
<feature type="region of interest" description="Disordered" evidence="1">
    <location>
        <begin position="594"/>
        <end position="621"/>
    </location>
</feature>
<evidence type="ECO:0000313" key="3">
    <source>
        <dbReference type="EMBL" id="PNH10728.1"/>
    </source>
</evidence>
<evidence type="ECO:0000259" key="2">
    <source>
        <dbReference type="PROSITE" id="PS00036"/>
    </source>
</evidence>
<comment type="caution">
    <text evidence="3">The sequence shown here is derived from an EMBL/GenBank/DDBJ whole genome shotgun (WGS) entry which is preliminary data.</text>
</comment>